<dbReference type="InterPro" id="IPR029052">
    <property type="entry name" value="Metallo-depent_PP-like"/>
</dbReference>
<proteinExistence type="predicted"/>
<keyword evidence="1" id="KW-0269">Exonuclease</keyword>
<organism evidence="1 2">
    <name type="scientific">Bacillus phage SP-15</name>
    <dbReference type="NCBI Taxonomy" id="1792032"/>
    <lineage>
        <taxon>Viruses</taxon>
        <taxon>Duplodnaviria</taxon>
        <taxon>Heunggongvirae</taxon>
        <taxon>Uroviricota</taxon>
        <taxon>Caudoviricetes</taxon>
        <taxon>Thornevirus</taxon>
        <taxon>Thornevirus SP15</taxon>
    </lineage>
</organism>
<accession>A0A127AXH3</accession>
<reference evidence="1 2" key="1">
    <citation type="submission" date="2015-08" db="EMBL/GenBank/DDBJ databases">
        <authorList>
            <person name="Babu N.S."/>
            <person name="Beckwith C.J."/>
            <person name="Beseler K.G."/>
            <person name="Brison A."/>
            <person name="Carone J.V."/>
            <person name="Caskin T.P."/>
            <person name="Diamond M."/>
            <person name="Durham M.E."/>
            <person name="Foxe J.M."/>
            <person name="Go M."/>
            <person name="Henderson B.A."/>
            <person name="Jones I.B."/>
            <person name="McGettigan J.A."/>
            <person name="Micheletti S.J."/>
            <person name="Nasrallah M.E."/>
            <person name="Ortiz D."/>
            <person name="Piller C.R."/>
            <person name="Privatt S.R."/>
            <person name="Schneider S.L."/>
            <person name="Sharp S."/>
            <person name="Smith T.C."/>
            <person name="Stanton J.D."/>
            <person name="Ullery H.E."/>
            <person name="Wilson R.J."/>
            <person name="Serrano M.G."/>
            <person name="Buck G."/>
            <person name="Lee V."/>
            <person name="Wang Y."/>
            <person name="Carvalho R."/>
            <person name="Voegtly L."/>
            <person name="Shi R."/>
            <person name="Duckworth R."/>
            <person name="Johnson A."/>
            <person name="Loviza R."/>
            <person name="Walstead R."/>
            <person name="Shah Z."/>
            <person name="Kiflezghi M."/>
            <person name="Wade K."/>
            <person name="Ball S.L."/>
            <person name="Bradley K.W."/>
            <person name="Asai D.J."/>
            <person name="Bowman C.A."/>
            <person name="Russell D.A."/>
            <person name="Pope W.H."/>
            <person name="Jacobs-Sera D."/>
            <person name="Hendrix R.W."/>
            <person name="Hatfull G.F."/>
        </authorList>
    </citation>
    <scope>NUCLEOTIDE SEQUENCE [LARGE SCALE GENOMIC DNA]</scope>
</reference>
<dbReference type="EMBL" id="KT624200">
    <property type="protein sequence ID" value="AMM44934.1"/>
    <property type="molecule type" value="Genomic_DNA"/>
</dbReference>
<evidence type="ECO:0000313" key="1">
    <source>
        <dbReference type="EMBL" id="AMM44934.1"/>
    </source>
</evidence>
<dbReference type="SUPFAM" id="SSF56300">
    <property type="entry name" value="Metallo-dependent phosphatases"/>
    <property type="match status" value="1"/>
</dbReference>
<dbReference type="RefSeq" id="YP_009302523.1">
    <property type="nucleotide sequence ID" value="NC_031245.1"/>
</dbReference>
<sequence>MLIGYYTDPHWTMASSILKATSGKLGPRLESMIESYRWMYDRLGKDVDAIVDGGDLTDNAFLRAEEISAMSTALSFNKGIPEYHLLGNHEKLTESSEYHSLSMLGLLPHIKIIDKPQRMDINPDVSFLPYSHNPDLSTIRELSGKVLFSHVTVLGSLLTSVFRASHGVDAQFLDDCFDLVLNGHIHSSQWVSKKVLNFGVMTGVSFGDNYQLHYPSIGILDTDTMKVEVIENPHAIRFKKFECDTIAGLSTYLNGLKPGNYALQVKVPFELRDEARRIVNSDPKVVSSRVSSKIDTHTVLKTVEVDKISNRATGRESLVEFVKTKKKLSHEASDIFRVIDSLYE</sequence>
<dbReference type="GeneID" id="29125303"/>
<dbReference type="InterPro" id="IPR050535">
    <property type="entry name" value="DNA_Repair-Maintenance_Comp"/>
</dbReference>
<keyword evidence="1" id="KW-0540">Nuclease</keyword>
<evidence type="ECO:0000313" key="2">
    <source>
        <dbReference type="Proteomes" id="UP000203261"/>
    </source>
</evidence>
<keyword evidence="2" id="KW-1185">Reference proteome</keyword>
<dbReference type="KEGG" id="vg:29125303"/>
<protein>
    <submittedName>
        <fullName evidence="1">Putative exonuclease</fullName>
    </submittedName>
</protein>
<dbReference type="PANTHER" id="PTHR30337">
    <property type="entry name" value="COMPONENT OF ATP-DEPENDENT DSDNA EXONUCLEASE"/>
    <property type="match status" value="1"/>
</dbReference>
<name>A0A127AXH3_9CAUD</name>
<keyword evidence="1" id="KW-0378">Hydrolase</keyword>
<dbReference type="Proteomes" id="UP000203261">
    <property type="component" value="Segment"/>
</dbReference>
<gene>
    <name evidence="1" type="ORF">SP15_136</name>
</gene>
<dbReference type="Gene3D" id="3.60.21.10">
    <property type="match status" value="1"/>
</dbReference>
<dbReference type="GO" id="GO:0004527">
    <property type="term" value="F:exonuclease activity"/>
    <property type="evidence" value="ECO:0007669"/>
    <property type="project" value="UniProtKB-KW"/>
</dbReference>